<dbReference type="FunFam" id="3.20.20.300:FF:000006">
    <property type="entry name" value="Beta-glucosidase H"/>
    <property type="match status" value="1"/>
</dbReference>
<dbReference type="FunFam" id="2.60.40.10:FF:000495">
    <property type="entry name" value="Periplasmic beta-glucosidase"/>
    <property type="match status" value="1"/>
</dbReference>
<dbReference type="InterPro" id="IPR026891">
    <property type="entry name" value="Fn3-like"/>
</dbReference>
<dbReference type="Pfam" id="PF00933">
    <property type="entry name" value="Glyco_hydro_3"/>
    <property type="match status" value="1"/>
</dbReference>
<keyword evidence="7" id="KW-0378">Hydrolase</keyword>
<dbReference type="InterPro" id="IPR036881">
    <property type="entry name" value="Glyco_hydro_3_C_sf"/>
</dbReference>
<evidence type="ECO:0000256" key="2">
    <source>
        <dbReference type="ARBA" id="ARBA00004613"/>
    </source>
</evidence>
<proteinExistence type="inferred from homology"/>
<keyword evidence="20" id="KW-1185">Reference proteome</keyword>
<keyword evidence="12" id="KW-0624">Polysaccharide degradation</keyword>
<dbReference type="Proteomes" id="UP000184188">
    <property type="component" value="Unassembled WGS sequence"/>
</dbReference>
<evidence type="ECO:0000256" key="10">
    <source>
        <dbReference type="ARBA" id="ARBA00023277"/>
    </source>
</evidence>
<accession>A0A1L9SJ03</accession>
<dbReference type="GO" id="GO:0005576">
    <property type="term" value="C:extracellular region"/>
    <property type="evidence" value="ECO:0007669"/>
    <property type="project" value="UniProtKB-SubCell"/>
</dbReference>
<evidence type="ECO:0000256" key="17">
    <source>
        <dbReference type="ARBA" id="ARBA00041806"/>
    </source>
</evidence>
<dbReference type="AlphaFoldDB" id="A0A1L9SJ03"/>
<dbReference type="Gene3D" id="2.60.120.260">
    <property type="entry name" value="Galactose-binding domain-like"/>
    <property type="match status" value="1"/>
</dbReference>
<evidence type="ECO:0000256" key="6">
    <source>
        <dbReference type="ARBA" id="ARBA00022525"/>
    </source>
</evidence>
<protein>
    <recommendedName>
        <fullName evidence="14">Probable beta-glucosidase H</fullName>
        <ecNumber evidence="5">3.2.1.21</ecNumber>
    </recommendedName>
    <alternativeName>
        <fullName evidence="15">Beta-D-glucoside glucohydrolase H</fullName>
    </alternativeName>
    <alternativeName>
        <fullName evidence="16">Cellobiase H</fullName>
    </alternativeName>
    <alternativeName>
        <fullName evidence="17">Gentiobiase H</fullName>
    </alternativeName>
</protein>
<dbReference type="UniPathway" id="UPA00696"/>
<dbReference type="SUPFAM" id="SSF51445">
    <property type="entry name" value="(Trans)glycosidases"/>
    <property type="match status" value="1"/>
</dbReference>
<dbReference type="InterPro" id="IPR013783">
    <property type="entry name" value="Ig-like_fold"/>
</dbReference>
<evidence type="ECO:0000256" key="9">
    <source>
        <dbReference type="ARBA" id="ARBA00023180"/>
    </source>
</evidence>
<dbReference type="Gene3D" id="3.20.20.300">
    <property type="entry name" value="Glycoside hydrolase, family 3, N-terminal domain"/>
    <property type="match status" value="1"/>
</dbReference>
<evidence type="ECO:0000256" key="7">
    <source>
        <dbReference type="ARBA" id="ARBA00022801"/>
    </source>
</evidence>
<evidence type="ECO:0000256" key="4">
    <source>
        <dbReference type="ARBA" id="ARBA00005336"/>
    </source>
</evidence>
<keyword evidence="8" id="KW-0136">Cellulose degradation</keyword>
<dbReference type="Pfam" id="PF14310">
    <property type="entry name" value="Fn3-like"/>
    <property type="match status" value="1"/>
</dbReference>
<comment type="subcellular location">
    <subcellularLocation>
        <location evidence="2">Secreted</location>
    </subcellularLocation>
</comment>
<dbReference type="InterPro" id="IPR036962">
    <property type="entry name" value="Glyco_hydro_3_N_sf"/>
</dbReference>
<dbReference type="EC" id="3.2.1.21" evidence="5"/>
<dbReference type="InterPro" id="IPR037524">
    <property type="entry name" value="PA14/GLEYA"/>
</dbReference>
<dbReference type="InterPro" id="IPR002772">
    <property type="entry name" value="Glyco_hydro_3_C"/>
</dbReference>
<gene>
    <name evidence="19" type="ORF">ASPZODRAFT_141931</name>
</gene>
<dbReference type="RefSeq" id="XP_022581688.1">
    <property type="nucleotide sequence ID" value="XM_022724801.1"/>
</dbReference>
<organism evidence="19 20">
    <name type="scientific">Penicilliopsis zonata CBS 506.65</name>
    <dbReference type="NCBI Taxonomy" id="1073090"/>
    <lineage>
        <taxon>Eukaryota</taxon>
        <taxon>Fungi</taxon>
        <taxon>Dikarya</taxon>
        <taxon>Ascomycota</taxon>
        <taxon>Pezizomycotina</taxon>
        <taxon>Eurotiomycetes</taxon>
        <taxon>Eurotiomycetidae</taxon>
        <taxon>Eurotiales</taxon>
        <taxon>Aspergillaceae</taxon>
        <taxon>Penicilliopsis</taxon>
    </lineage>
</organism>
<evidence type="ECO:0000313" key="19">
    <source>
        <dbReference type="EMBL" id="OJJ47178.1"/>
    </source>
</evidence>
<reference evidence="20" key="1">
    <citation type="journal article" date="2017" name="Genome Biol.">
        <title>Comparative genomics reveals high biological diversity and specific adaptations in the industrially and medically important fungal genus Aspergillus.</title>
        <authorList>
            <person name="de Vries R.P."/>
            <person name="Riley R."/>
            <person name="Wiebenga A."/>
            <person name="Aguilar-Osorio G."/>
            <person name="Amillis S."/>
            <person name="Uchima C.A."/>
            <person name="Anderluh G."/>
            <person name="Asadollahi M."/>
            <person name="Askin M."/>
            <person name="Barry K."/>
            <person name="Battaglia E."/>
            <person name="Bayram O."/>
            <person name="Benocci T."/>
            <person name="Braus-Stromeyer S.A."/>
            <person name="Caldana C."/>
            <person name="Canovas D."/>
            <person name="Cerqueira G.C."/>
            <person name="Chen F."/>
            <person name="Chen W."/>
            <person name="Choi C."/>
            <person name="Clum A."/>
            <person name="Dos Santos R.A."/>
            <person name="Damasio A.R."/>
            <person name="Diallinas G."/>
            <person name="Emri T."/>
            <person name="Fekete E."/>
            <person name="Flipphi M."/>
            <person name="Freyberg S."/>
            <person name="Gallo A."/>
            <person name="Gournas C."/>
            <person name="Habgood R."/>
            <person name="Hainaut M."/>
            <person name="Harispe M.L."/>
            <person name="Henrissat B."/>
            <person name="Hilden K.S."/>
            <person name="Hope R."/>
            <person name="Hossain A."/>
            <person name="Karabika E."/>
            <person name="Karaffa L."/>
            <person name="Karanyi Z."/>
            <person name="Krasevec N."/>
            <person name="Kuo A."/>
            <person name="Kusch H."/>
            <person name="LaButti K."/>
            <person name="Lagendijk E.L."/>
            <person name="Lapidus A."/>
            <person name="Levasseur A."/>
            <person name="Lindquist E."/>
            <person name="Lipzen A."/>
            <person name="Logrieco A.F."/>
            <person name="MacCabe A."/>
            <person name="Maekelae M.R."/>
            <person name="Malavazi I."/>
            <person name="Melin P."/>
            <person name="Meyer V."/>
            <person name="Mielnichuk N."/>
            <person name="Miskei M."/>
            <person name="Molnar A.P."/>
            <person name="Mule G."/>
            <person name="Ngan C.Y."/>
            <person name="Orejas M."/>
            <person name="Orosz E."/>
            <person name="Ouedraogo J.P."/>
            <person name="Overkamp K.M."/>
            <person name="Park H.-S."/>
            <person name="Perrone G."/>
            <person name="Piumi F."/>
            <person name="Punt P.J."/>
            <person name="Ram A.F."/>
            <person name="Ramon A."/>
            <person name="Rauscher S."/>
            <person name="Record E."/>
            <person name="Riano-Pachon D.M."/>
            <person name="Robert V."/>
            <person name="Roehrig J."/>
            <person name="Ruller R."/>
            <person name="Salamov A."/>
            <person name="Salih N.S."/>
            <person name="Samson R.A."/>
            <person name="Sandor E."/>
            <person name="Sanguinetti M."/>
            <person name="Schuetze T."/>
            <person name="Sepcic K."/>
            <person name="Shelest E."/>
            <person name="Sherlock G."/>
            <person name="Sophianopoulou V."/>
            <person name="Squina F.M."/>
            <person name="Sun H."/>
            <person name="Susca A."/>
            <person name="Todd R.B."/>
            <person name="Tsang A."/>
            <person name="Unkles S.E."/>
            <person name="van de Wiele N."/>
            <person name="van Rossen-Uffink D."/>
            <person name="Oliveira J.V."/>
            <person name="Vesth T.C."/>
            <person name="Visser J."/>
            <person name="Yu J.-H."/>
            <person name="Zhou M."/>
            <person name="Andersen M.R."/>
            <person name="Archer D.B."/>
            <person name="Baker S.E."/>
            <person name="Benoit I."/>
            <person name="Brakhage A.A."/>
            <person name="Braus G.H."/>
            <person name="Fischer R."/>
            <person name="Frisvad J.C."/>
            <person name="Goldman G.H."/>
            <person name="Houbraken J."/>
            <person name="Oakley B."/>
            <person name="Pocsi I."/>
            <person name="Scazzocchio C."/>
            <person name="Seiboth B."/>
            <person name="vanKuyk P.A."/>
            <person name="Wortman J."/>
            <person name="Dyer P.S."/>
            <person name="Grigoriev I.V."/>
        </authorList>
    </citation>
    <scope>NUCLEOTIDE SEQUENCE [LARGE SCALE GENOMIC DNA]</scope>
    <source>
        <strain evidence="20">CBS 506.65</strain>
    </source>
</reference>
<dbReference type="PANTHER" id="PTHR42715">
    <property type="entry name" value="BETA-GLUCOSIDASE"/>
    <property type="match status" value="1"/>
</dbReference>
<dbReference type="SUPFAM" id="SSF52279">
    <property type="entry name" value="Beta-D-glucan exohydrolase, C-terminal domain"/>
    <property type="match status" value="1"/>
</dbReference>
<comment type="function">
    <text evidence="13">Beta-glucosidases are one of a number of cellulolytic enzymes involved in the degradation of cellulosic biomass. Catalyzes the last step releasing glucose from the inhibitory cellobiose.</text>
</comment>
<evidence type="ECO:0000256" key="3">
    <source>
        <dbReference type="ARBA" id="ARBA00004987"/>
    </source>
</evidence>
<evidence type="ECO:0000259" key="18">
    <source>
        <dbReference type="PROSITE" id="PS51820"/>
    </source>
</evidence>
<evidence type="ECO:0000256" key="11">
    <source>
        <dbReference type="ARBA" id="ARBA00023295"/>
    </source>
</evidence>
<dbReference type="OrthoDB" id="47059at2759"/>
<comment type="pathway">
    <text evidence="3">Glycan metabolism; cellulose degradation.</text>
</comment>
<keyword evidence="6" id="KW-0964">Secreted</keyword>
<evidence type="ECO:0000256" key="8">
    <source>
        <dbReference type="ARBA" id="ARBA00023001"/>
    </source>
</evidence>
<evidence type="ECO:0000256" key="13">
    <source>
        <dbReference type="ARBA" id="ARBA00024983"/>
    </source>
</evidence>
<comment type="catalytic activity">
    <reaction evidence="1">
        <text>Hydrolysis of terminal, non-reducing beta-D-glucosyl residues with release of beta-D-glucose.</text>
        <dbReference type="EC" id="3.2.1.21"/>
    </reaction>
</comment>
<evidence type="ECO:0000256" key="12">
    <source>
        <dbReference type="ARBA" id="ARBA00023326"/>
    </source>
</evidence>
<dbReference type="Pfam" id="PF01915">
    <property type="entry name" value="Glyco_hydro_3_C"/>
    <property type="match status" value="1"/>
</dbReference>
<evidence type="ECO:0000313" key="20">
    <source>
        <dbReference type="Proteomes" id="UP000184188"/>
    </source>
</evidence>
<evidence type="ECO:0000256" key="14">
    <source>
        <dbReference type="ARBA" id="ARBA00039581"/>
    </source>
</evidence>
<dbReference type="GO" id="GO:0030245">
    <property type="term" value="P:cellulose catabolic process"/>
    <property type="evidence" value="ECO:0007669"/>
    <property type="project" value="UniProtKB-UniPathway"/>
</dbReference>
<dbReference type="Pfam" id="PF07691">
    <property type="entry name" value="PA14"/>
    <property type="match status" value="1"/>
</dbReference>
<feature type="domain" description="PA14" evidence="18">
    <location>
        <begin position="395"/>
        <end position="558"/>
    </location>
</feature>
<dbReference type="PRINTS" id="PR00133">
    <property type="entry name" value="GLHYDRLASE3"/>
</dbReference>
<dbReference type="SMART" id="SM00758">
    <property type="entry name" value="PA14"/>
    <property type="match status" value="1"/>
</dbReference>
<keyword evidence="9" id="KW-0325">Glycoprotein</keyword>
<dbReference type="SMART" id="SM01217">
    <property type="entry name" value="Fn3_like"/>
    <property type="match status" value="1"/>
</dbReference>
<dbReference type="InterPro" id="IPR050288">
    <property type="entry name" value="Cellulose_deg_GH3"/>
</dbReference>
<dbReference type="EMBL" id="KV878341">
    <property type="protein sequence ID" value="OJJ47178.1"/>
    <property type="molecule type" value="Genomic_DNA"/>
</dbReference>
<name>A0A1L9SJ03_9EURO</name>
<sequence>MFEVEEVLSALSVEEKIALLSGTDFWHTAEFAQHGVPKIRVSDGPNGIRGTRFFAGVSAACIPCGTGLGATWDKELLRKAGDLMGKECIAKGAHAWLGPTINIQRSPLGGRGFESYSEDPYLSGVLAAHAIQGCEATGVQSVVKHFVCNDQEDERRAVDTLVTPRALREIYARPFQIVARDAKPGGLMTAYNKVNGCHVSEDSTLLEDLVRREWGWDPLMMSDWFGTYSTVKAITAGLDLEMPGKTRYRGVLANFAIGSRLLTETTIDQRARRVLKFMKRASEVEVSPVESSRDCPEDRALNRELAANSIVLLKNDGDILPLQPKKGSQIAVIGSHARYTPINGGGSASLDPYYVVRILDAIKNKVGDSVTVKWEMGVCAVKMLPMVDSLISHPENASGGLIRFYNEPWSPGASPRECICEEPLKNLNFQLMDYNRNPRLNYDLFYATVEADFTPDVSGLWEFGLTVCGTADLYINDQLVIENSTNQVAGEAFFRKGTKEKIDKIFLEKDVTYKLRIEFGSAKTSKLMQVGVVSFGGGGARLGAKPVSNLEADISRAARLAAESDYVIVCTGLNSDFESEGYDRQHMDLPPGVDELVTRVLEANPSAVIVNQSGTPVTMPWLSSAKSIVQAWYGGNESGNGIADVLFGDINPSGKLPLTWPVRLEDNPSYGNFGAVAGRVLYGEDIYVGYRHYDLVKKQPAFCFGHGLSYTQFALSKLEIDGNRISFSVTNTGSRKGAAVAQVYVSAQTSTFPRAPRQLVAFEKVSLEVGQSQRVSVTVDRYATSYWNEAEKTWINEAGDYGISVGFSSRDLLLQGVYRLEQSERWLGL</sequence>
<dbReference type="PROSITE" id="PS51820">
    <property type="entry name" value="PA14"/>
    <property type="match status" value="1"/>
</dbReference>
<dbReference type="GeneID" id="34611266"/>
<dbReference type="Gene3D" id="3.40.50.1700">
    <property type="entry name" value="Glycoside hydrolase family 3 C-terminal domain"/>
    <property type="match status" value="1"/>
</dbReference>
<evidence type="ECO:0000256" key="15">
    <source>
        <dbReference type="ARBA" id="ARBA00041278"/>
    </source>
</evidence>
<keyword evidence="10" id="KW-0119">Carbohydrate metabolism</keyword>
<dbReference type="GO" id="GO:0008422">
    <property type="term" value="F:beta-glucosidase activity"/>
    <property type="evidence" value="ECO:0007669"/>
    <property type="project" value="UniProtKB-EC"/>
</dbReference>
<dbReference type="InterPro" id="IPR011658">
    <property type="entry name" value="PA14_dom"/>
</dbReference>
<dbReference type="Gene3D" id="2.60.40.10">
    <property type="entry name" value="Immunoglobulins"/>
    <property type="match status" value="1"/>
</dbReference>
<evidence type="ECO:0000256" key="5">
    <source>
        <dbReference type="ARBA" id="ARBA00012744"/>
    </source>
</evidence>
<evidence type="ECO:0000256" key="16">
    <source>
        <dbReference type="ARBA" id="ARBA00041602"/>
    </source>
</evidence>
<evidence type="ECO:0000256" key="1">
    <source>
        <dbReference type="ARBA" id="ARBA00000448"/>
    </source>
</evidence>
<keyword evidence="11" id="KW-0326">Glycosidase</keyword>
<dbReference type="VEuPathDB" id="FungiDB:ASPZODRAFT_141931"/>
<dbReference type="STRING" id="1073090.A0A1L9SJ03"/>
<comment type="similarity">
    <text evidence="4">Belongs to the glycosyl hydrolase 3 family.</text>
</comment>
<dbReference type="PANTHER" id="PTHR42715:SF17">
    <property type="entry name" value="BETA-GLUCOSIDASE H-RELATED"/>
    <property type="match status" value="1"/>
</dbReference>
<dbReference type="InterPro" id="IPR001764">
    <property type="entry name" value="Glyco_hydro_3_N"/>
</dbReference>
<dbReference type="InterPro" id="IPR017853">
    <property type="entry name" value="GH"/>
</dbReference>